<keyword evidence="2" id="KW-1185">Reference proteome</keyword>
<evidence type="ECO:0000313" key="1">
    <source>
        <dbReference type="EMBL" id="CAK7325714.1"/>
    </source>
</evidence>
<dbReference type="AlphaFoldDB" id="A0AAV1QXE3"/>
<dbReference type="EMBL" id="CAWUPB010000850">
    <property type="protein sequence ID" value="CAK7325714.1"/>
    <property type="molecule type" value="Genomic_DNA"/>
</dbReference>
<sequence>MSYVAAGSANCRRGMHAGAQKCGLTGSAVRLLQDQEVENILPLEGSFFGSHKRVSSLVVAGTPEPPTGLPTAVFGMYACLSIYKRSRQLAMEGVLFDSSNRAVEATKGC</sequence>
<reference evidence="1 2" key="1">
    <citation type="submission" date="2024-01" db="EMBL/GenBank/DDBJ databases">
        <authorList>
            <person name="Waweru B."/>
        </authorList>
    </citation>
    <scope>NUCLEOTIDE SEQUENCE [LARGE SCALE GENOMIC DNA]</scope>
</reference>
<accession>A0AAV1QXE3</accession>
<name>A0AAV1QXE3_9ROSI</name>
<proteinExistence type="predicted"/>
<dbReference type="Proteomes" id="UP001314170">
    <property type="component" value="Unassembled WGS sequence"/>
</dbReference>
<comment type="caution">
    <text evidence="1">The sequence shown here is derived from an EMBL/GenBank/DDBJ whole genome shotgun (WGS) entry which is preliminary data.</text>
</comment>
<protein>
    <submittedName>
        <fullName evidence="1">Uncharacterized protein</fullName>
    </submittedName>
</protein>
<evidence type="ECO:0000313" key="2">
    <source>
        <dbReference type="Proteomes" id="UP001314170"/>
    </source>
</evidence>
<organism evidence="1 2">
    <name type="scientific">Dovyalis caffra</name>
    <dbReference type="NCBI Taxonomy" id="77055"/>
    <lineage>
        <taxon>Eukaryota</taxon>
        <taxon>Viridiplantae</taxon>
        <taxon>Streptophyta</taxon>
        <taxon>Embryophyta</taxon>
        <taxon>Tracheophyta</taxon>
        <taxon>Spermatophyta</taxon>
        <taxon>Magnoliopsida</taxon>
        <taxon>eudicotyledons</taxon>
        <taxon>Gunneridae</taxon>
        <taxon>Pentapetalae</taxon>
        <taxon>rosids</taxon>
        <taxon>fabids</taxon>
        <taxon>Malpighiales</taxon>
        <taxon>Salicaceae</taxon>
        <taxon>Flacourtieae</taxon>
        <taxon>Dovyalis</taxon>
    </lineage>
</organism>
<gene>
    <name evidence="1" type="ORF">DCAF_LOCUS3403</name>
</gene>